<reference evidence="2 3" key="1">
    <citation type="submission" date="2017-02" db="EMBL/GenBank/DDBJ databases">
        <title>The new phylogeny of genus Mycobacterium.</title>
        <authorList>
            <person name="Tortoli E."/>
            <person name="Trovato A."/>
            <person name="Cirillo D.M."/>
        </authorList>
    </citation>
    <scope>NUCLEOTIDE SEQUENCE [LARGE SCALE GENOMIC DNA]</scope>
    <source>
        <strain evidence="2 3">CCUG 56329</strain>
    </source>
</reference>
<accession>A0ABX3TCC6</accession>
<organism evidence="2 3">
    <name type="scientific">Mycobacterium timonense</name>
    <dbReference type="NCBI Taxonomy" id="701043"/>
    <lineage>
        <taxon>Bacteria</taxon>
        <taxon>Bacillati</taxon>
        <taxon>Actinomycetota</taxon>
        <taxon>Actinomycetes</taxon>
        <taxon>Mycobacteriales</taxon>
        <taxon>Mycobacteriaceae</taxon>
        <taxon>Mycobacterium</taxon>
        <taxon>Mycobacterium avium complex (MAC)</taxon>
    </lineage>
</organism>
<dbReference type="CDD" id="cd18785">
    <property type="entry name" value="SF2_C"/>
    <property type="match status" value="1"/>
</dbReference>
<gene>
    <name evidence="2" type="ORF">BST46_30075</name>
</gene>
<evidence type="ECO:0000259" key="1">
    <source>
        <dbReference type="Pfam" id="PF00271"/>
    </source>
</evidence>
<dbReference type="InterPro" id="IPR001650">
    <property type="entry name" value="Helicase_C-like"/>
</dbReference>
<dbReference type="Proteomes" id="UP000192847">
    <property type="component" value="Unassembled WGS sequence"/>
</dbReference>
<name>A0ABX3TCC6_9MYCO</name>
<dbReference type="Gene3D" id="3.40.50.300">
    <property type="entry name" value="P-loop containing nucleotide triphosphate hydrolases"/>
    <property type="match status" value="1"/>
</dbReference>
<dbReference type="EMBL" id="MVIL01000818">
    <property type="protein sequence ID" value="ORB76446.1"/>
    <property type="molecule type" value="Genomic_DNA"/>
</dbReference>
<dbReference type="SUPFAM" id="SSF52540">
    <property type="entry name" value="P-loop containing nucleoside triphosphate hydrolases"/>
    <property type="match status" value="1"/>
</dbReference>
<keyword evidence="3" id="KW-1185">Reference proteome</keyword>
<dbReference type="InterPro" id="IPR027417">
    <property type="entry name" value="P-loop_NTPase"/>
</dbReference>
<feature type="domain" description="Helicase C-terminal" evidence="1">
    <location>
        <begin position="22"/>
        <end position="123"/>
    </location>
</feature>
<sequence length="123" mass="12869">MLIGCSGPIAARTSAARTYGLRRTMVFHNSVEASRRFSGGLADTLAQAGDELADRVVAMHIDGTTSARRRAECLAVLAEPGGDRWAVLSNVRCLGVGVDVPALDGVVFASPRSSQIDIIQSVG</sequence>
<proteinExistence type="predicted"/>
<feature type="non-terminal residue" evidence="2">
    <location>
        <position position="123"/>
    </location>
</feature>
<evidence type="ECO:0000313" key="3">
    <source>
        <dbReference type="Proteomes" id="UP000192847"/>
    </source>
</evidence>
<dbReference type="RefSeq" id="WP_338066903.1">
    <property type="nucleotide sequence ID" value="NZ_MVIL01000818.1"/>
</dbReference>
<protein>
    <recommendedName>
        <fullName evidence="1">Helicase C-terminal domain-containing protein</fullName>
    </recommendedName>
</protein>
<comment type="caution">
    <text evidence="2">The sequence shown here is derived from an EMBL/GenBank/DDBJ whole genome shotgun (WGS) entry which is preliminary data.</text>
</comment>
<evidence type="ECO:0000313" key="2">
    <source>
        <dbReference type="EMBL" id="ORB76446.1"/>
    </source>
</evidence>
<dbReference type="Pfam" id="PF00271">
    <property type="entry name" value="Helicase_C"/>
    <property type="match status" value="1"/>
</dbReference>